<dbReference type="InterPro" id="IPR032821">
    <property type="entry name" value="PKS_assoc"/>
</dbReference>
<dbReference type="EMBL" id="LOBU02000005">
    <property type="protein sequence ID" value="OKA10263.1"/>
    <property type="molecule type" value="Genomic_DNA"/>
</dbReference>
<dbReference type="Gene3D" id="1.10.1200.10">
    <property type="entry name" value="ACP-like"/>
    <property type="match status" value="1"/>
</dbReference>
<evidence type="ECO:0000259" key="6">
    <source>
        <dbReference type="PROSITE" id="PS52004"/>
    </source>
</evidence>
<dbReference type="InterPro" id="IPR036291">
    <property type="entry name" value="NAD(P)-bd_dom_sf"/>
</dbReference>
<dbReference type="PROSITE" id="PS50075">
    <property type="entry name" value="CARRIER"/>
    <property type="match status" value="1"/>
</dbReference>
<dbReference type="PROSITE" id="PS52019">
    <property type="entry name" value="PKS_MFAS_DH"/>
    <property type="match status" value="1"/>
</dbReference>
<organism evidence="8 9">
    <name type="scientific">Amycolatopsis regifaucium</name>
    <dbReference type="NCBI Taxonomy" id="546365"/>
    <lineage>
        <taxon>Bacteria</taxon>
        <taxon>Bacillati</taxon>
        <taxon>Actinomycetota</taxon>
        <taxon>Actinomycetes</taxon>
        <taxon>Pseudonocardiales</taxon>
        <taxon>Pseudonocardiaceae</taxon>
        <taxon>Amycolatopsis</taxon>
    </lineage>
</organism>
<feature type="domain" description="Ketosynthase family 3 (KS3)" evidence="6">
    <location>
        <begin position="9"/>
        <end position="435"/>
    </location>
</feature>
<sequence length="1741" mass="183311">MVASSAYDGDAVAIVGMGLRLAGGIGGPGELWQCLVEGRSVVGDLPEGRWAAYRASGPAASAAINGAVSRAAYLENAAGFDAEFFGVTPREAVYMDPQQRLMLEVVWEALEHAGIAPSTLAGSDAGVIIGVGGGEYGQMLLATPEQIEPWSSIGGSYCAVANRVSYFLDLHGPSFAVDSACSSALASLHLGAQALRAGECEVVIAGGVNLIAAPAQTLSLGASGALAADGRSKPFSAAADGYGRGEGAAVVVLKRMSDARRDGNEVLAVVRASGIRQDGRTNGIMAPNGEAQIEMLRGIYDRAGISPSAVDYLEAHGTGTPLGDPVEASAAATVFGDGRSGGKPLLIGSAKGNVGHLEAGAGVVGVIKAVLAMRNEAIPPTVGVGEGVNPAVLTSRAVRVVAEATPWKRRPDRPRLAGISSFGYGGTIAHTVLEEGDPVSAGPSDDRDGRPRTLVLSAASPAALRESADRLATALEVERPDLDAVAGTLAVRRSHLPWRMAVVAENRTQAADRLRAWSVEADAGLVRLRTGGVQTAPVFVFSGHGSQWVGMGRELLARSAEFAGVCEEFDPIFREERGFSLISALESDDLTRTDRIQAILVAMQLGLTQVWRAQGVEPAAVVGHSMGEIAAAAVAGVWSREDAVRFACRRASLLESVAGRGAMVVLDIPFGELEARLVGEAGLDAAVEPAPGWSVVCGDAHEVAAFAAERERKGNIVRRVASDVAFHGVHMDPLLGDLGEAAADLKIGPALLPLYSSSLTDPRSTAPRDPAYWQGNMRNPVRFAGAITALLEDGYRHFLEVSSHPIVRQNIDQTAEKVGVDGVTTAHSLRRAKPELAEIAGQLGVLHCAGALVDWRKAWPESPSADLPLTAWQHQRFWLPDAVNDQGGEHDAASHLLLGARTAVATTPPATVWQTRLAPGNRPYDEPHTVHGADIVPAAVLLGTLIAAISPENGEPRRLRDVALRTPLPAEQDRAVQVVVQDGVAVLSSRAPGAHADSGWITHTSARDGGPVTWRPDAVAGDESARGVDEPVGNDHVLDLLRPLGVSGLAFEWQVDHLAHDTRSVAATVSLAGRAPSWVVIADAAMTLASLPLADKGVYRMPASVESVELYGPSPAEAHIEARLREGSADTIDVRLRGLDGTSVARFTGLRFGVVDAESAQVADPPVFLHGMSWQPVETVPSTAEPVSVTLVTPEPTPDADRLVRHLTRNGVECALADGTATARNGEGGQRHDILFLAPAKTAGGEIDTGYESVVRNLISLVHSTQAAIRSAGSTRLWVLTNGARECVDEAALAQRPLWGATRIIAAEHPELRCGVIDLDDDQTETLDRLAEVLRRPPNEDWLSIGAGVLRAARVVPRPDRAQTPRTRLNPDATYLVTGGLGALGLEAARHLHARGARNLVLTSRTGLPDRSSWSEQRADTVRRAIEVIEELESAGATVRPLALDVTDFEPARAALTPEALGLPEIRGVVHAAGTVRGCLVDAFDEGLARDTLHAKVKGALVLHRLFPPGSLDEMVLFSSTAPLVTLPGVTAYAAANTFLDGLAAHRRGRGTDTVAIAWTAWRDTGMGRLNADSLQSMQAQGFGGITPTEALQVWDCLHTVDDGYALVVRPVGPPQGGRRALFEHVVDPVDPMRDGRTSTPQASLRDLPEEEIHDAAMTEVCRLVAEVTGVPVERVEPDRPFSDIGLDSVMSISIRGRLQQSTGVELPASVMWTHPTPDTLARYLAKGAASGQWHDGGGRE</sequence>
<evidence type="ECO:0000256" key="3">
    <source>
        <dbReference type="ARBA" id="ARBA00022679"/>
    </source>
</evidence>
<dbReference type="SUPFAM" id="SSF51735">
    <property type="entry name" value="NAD(P)-binding Rossmann-fold domains"/>
    <property type="match status" value="2"/>
</dbReference>
<accession>A0ABX3DY37</accession>
<name>A0ABX3DY37_9PSEU</name>
<feature type="domain" description="PKS/mFAS DH" evidence="7">
    <location>
        <begin position="895"/>
        <end position="1161"/>
    </location>
</feature>
<dbReference type="InterPro" id="IPR009081">
    <property type="entry name" value="PP-bd_ACP"/>
</dbReference>
<dbReference type="SMART" id="SM01294">
    <property type="entry name" value="PKS_PP_betabranch"/>
    <property type="match status" value="1"/>
</dbReference>
<dbReference type="InterPro" id="IPR018201">
    <property type="entry name" value="Ketoacyl_synth_AS"/>
</dbReference>
<dbReference type="InterPro" id="IPR001227">
    <property type="entry name" value="Ac_transferase_dom_sf"/>
</dbReference>
<dbReference type="SUPFAM" id="SSF47336">
    <property type="entry name" value="ACP-like"/>
    <property type="match status" value="1"/>
</dbReference>
<dbReference type="InterPro" id="IPR049900">
    <property type="entry name" value="PKS_mFAS_DH"/>
</dbReference>
<dbReference type="SMART" id="SM00825">
    <property type="entry name" value="PKS_KS"/>
    <property type="match status" value="1"/>
</dbReference>
<dbReference type="PANTHER" id="PTHR43775:SF37">
    <property type="entry name" value="SI:DKEY-61P9.11"/>
    <property type="match status" value="1"/>
</dbReference>
<evidence type="ECO:0000313" key="9">
    <source>
        <dbReference type="Proteomes" id="UP000186883"/>
    </source>
</evidence>
<dbReference type="InterPro" id="IPR020806">
    <property type="entry name" value="PKS_PP-bd"/>
</dbReference>
<dbReference type="InterPro" id="IPR020841">
    <property type="entry name" value="PKS_Beta-ketoAc_synthase_dom"/>
</dbReference>
<dbReference type="CDD" id="cd08955">
    <property type="entry name" value="KR_2_FAS_SDR_x"/>
    <property type="match status" value="1"/>
</dbReference>
<dbReference type="SUPFAM" id="SSF53901">
    <property type="entry name" value="Thiolase-like"/>
    <property type="match status" value="1"/>
</dbReference>
<comment type="caution">
    <text evidence="8">The sequence shown here is derived from an EMBL/GenBank/DDBJ whole genome shotgun (WGS) entry which is preliminary data.</text>
</comment>
<dbReference type="Gene3D" id="3.40.50.720">
    <property type="entry name" value="NAD(P)-binding Rossmann-like Domain"/>
    <property type="match status" value="1"/>
</dbReference>
<dbReference type="Proteomes" id="UP000186883">
    <property type="component" value="Unassembled WGS sequence"/>
</dbReference>
<dbReference type="InterPro" id="IPR013968">
    <property type="entry name" value="PKS_KR"/>
</dbReference>
<dbReference type="PANTHER" id="PTHR43775">
    <property type="entry name" value="FATTY ACID SYNTHASE"/>
    <property type="match status" value="1"/>
</dbReference>
<dbReference type="Pfam" id="PF02801">
    <property type="entry name" value="Ketoacyl-synt_C"/>
    <property type="match status" value="1"/>
</dbReference>
<evidence type="ECO:0000256" key="1">
    <source>
        <dbReference type="ARBA" id="ARBA00022450"/>
    </source>
</evidence>
<dbReference type="SMART" id="SM00826">
    <property type="entry name" value="PKS_DH"/>
    <property type="match status" value="1"/>
</dbReference>
<dbReference type="Pfam" id="PF08659">
    <property type="entry name" value="KR"/>
    <property type="match status" value="1"/>
</dbReference>
<evidence type="ECO:0000259" key="7">
    <source>
        <dbReference type="PROSITE" id="PS52019"/>
    </source>
</evidence>
<dbReference type="RefSeq" id="WP_063816589.1">
    <property type="nucleotide sequence ID" value="NZ_FOPQ01000001.1"/>
</dbReference>
<dbReference type="Pfam" id="PF16197">
    <property type="entry name" value="KAsynt_C_assoc"/>
    <property type="match status" value="1"/>
</dbReference>
<dbReference type="SMART" id="SM00823">
    <property type="entry name" value="PKS_PP"/>
    <property type="match status" value="1"/>
</dbReference>
<dbReference type="Pfam" id="PF00698">
    <property type="entry name" value="Acyl_transf_1"/>
    <property type="match status" value="1"/>
</dbReference>
<dbReference type="InterPro" id="IPR014043">
    <property type="entry name" value="Acyl_transferase_dom"/>
</dbReference>
<dbReference type="Gene3D" id="3.40.366.10">
    <property type="entry name" value="Malonyl-Coenzyme A Acyl Carrier Protein, domain 2"/>
    <property type="match status" value="1"/>
</dbReference>
<dbReference type="PROSITE" id="PS52004">
    <property type="entry name" value="KS3_2"/>
    <property type="match status" value="1"/>
</dbReference>
<evidence type="ECO:0000259" key="5">
    <source>
        <dbReference type="PROSITE" id="PS50075"/>
    </source>
</evidence>
<dbReference type="Gene3D" id="3.40.47.10">
    <property type="match status" value="1"/>
</dbReference>
<dbReference type="SUPFAM" id="SSF52151">
    <property type="entry name" value="FabD/lysophospholipase-like"/>
    <property type="match status" value="1"/>
</dbReference>
<gene>
    <name evidence="8" type="ORF">ATP06_0205050</name>
</gene>
<feature type="region of interest" description="C-terminal hotdog fold" evidence="4">
    <location>
        <begin position="1029"/>
        <end position="1161"/>
    </location>
</feature>
<dbReference type="SMART" id="SM00822">
    <property type="entry name" value="PKS_KR"/>
    <property type="match status" value="1"/>
</dbReference>
<keyword evidence="1" id="KW-0596">Phosphopantetheine</keyword>
<dbReference type="Gene3D" id="3.30.70.3290">
    <property type="match status" value="1"/>
</dbReference>
<dbReference type="InterPro" id="IPR020807">
    <property type="entry name" value="PKS_DH"/>
</dbReference>
<dbReference type="InterPro" id="IPR016039">
    <property type="entry name" value="Thiolase-like"/>
</dbReference>
<dbReference type="InterPro" id="IPR057326">
    <property type="entry name" value="KR_dom"/>
</dbReference>
<reference evidence="8" key="1">
    <citation type="submission" date="2016-11" db="EMBL/GenBank/DDBJ databases">
        <title>Genome sequencing of Amycolatopsis regifaucium.</title>
        <authorList>
            <person name="Mayilraj S."/>
            <person name="Kaur N."/>
        </authorList>
    </citation>
    <scope>NUCLEOTIDE SEQUENCE [LARGE SCALE GENOMIC DNA]</scope>
    <source>
        <strain evidence="8">GY080</strain>
    </source>
</reference>
<dbReference type="CDD" id="cd00833">
    <property type="entry name" value="PKS"/>
    <property type="match status" value="1"/>
</dbReference>
<dbReference type="InterPro" id="IPR042104">
    <property type="entry name" value="PKS_dehydratase_sf"/>
</dbReference>
<keyword evidence="9" id="KW-1185">Reference proteome</keyword>
<dbReference type="SMART" id="SM00827">
    <property type="entry name" value="PKS_AT"/>
    <property type="match status" value="1"/>
</dbReference>
<feature type="domain" description="Carrier" evidence="5">
    <location>
        <begin position="1655"/>
        <end position="1729"/>
    </location>
</feature>
<proteinExistence type="predicted"/>
<dbReference type="InterPro" id="IPR049552">
    <property type="entry name" value="PKS_DH_N"/>
</dbReference>
<feature type="region of interest" description="N-terminal hotdog fold" evidence="4">
    <location>
        <begin position="895"/>
        <end position="1015"/>
    </location>
</feature>
<dbReference type="InterPro" id="IPR014031">
    <property type="entry name" value="Ketoacyl_synth_C"/>
</dbReference>
<comment type="caution">
    <text evidence="4">Lacks conserved residue(s) required for the propagation of feature annotation.</text>
</comment>
<dbReference type="InterPro" id="IPR050091">
    <property type="entry name" value="PKS_NRPS_Biosynth_Enz"/>
</dbReference>
<dbReference type="Gene3D" id="3.10.129.110">
    <property type="entry name" value="Polyketide synthase dehydratase"/>
    <property type="match status" value="1"/>
</dbReference>
<evidence type="ECO:0000313" key="8">
    <source>
        <dbReference type="EMBL" id="OKA10263.1"/>
    </source>
</evidence>
<dbReference type="PROSITE" id="PS00606">
    <property type="entry name" value="KS3_1"/>
    <property type="match status" value="1"/>
</dbReference>
<dbReference type="Pfam" id="PF21089">
    <property type="entry name" value="PKS_DH_N"/>
    <property type="match status" value="1"/>
</dbReference>
<keyword evidence="2" id="KW-0597">Phosphoprotein</keyword>
<dbReference type="InterPro" id="IPR016035">
    <property type="entry name" value="Acyl_Trfase/lysoPLipase"/>
</dbReference>
<evidence type="ECO:0008006" key="10">
    <source>
        <dbReference type="Google" id="ProtNLM"/>
    </source>
</evidence>
<protein>
    <recommendedName>
        <fullName evidence="10">Carrier domain-containing protein</fullName>
    </recommendedName>
</protein>
<evidence type="ECO:0000256" key="4">
    <source>
        <dbReference type="PROSITE-ProRule" id="PRU01363"/>
    </source>
</evidence>
<keyword evidence="3" id="KW-0808">Transferase</keyword>
<dbReference type="InterPro" id="IPR014030">
    <property type="entry name" value="Ketoacyl_synth_N"/>
</dbReference>
<dbReference type="InterPro" id="IPR036736">
    <property type="entry name" value="ACP-like_sf"/>
</dbReference>
<evidence type="ECO:0000256" key="2">
    <source>
        <dbReference type="ARBA" id="ARBA00022553"/>
    </source>
</evidence>
<dbReference type="Pfam" id="PF00550">
    <property type="entry name" value="PP-binding"/>
    <property type="match status" value="1"/>
</dbReference>
<dbReference type="Pfam" id="PF00109">
    <property type="entry name" value="ketoacyl-synt"/>
    <property type="match status" value="1"/>
</dbReference>